<evidence type="ECO:0000313" key="3">
    <source>
        <dbReference type="Proteomes" id="UP001222325"/>
    </source>
</evidence>
<protein>
    <submittedName>
        <fullName evidence="2">Uncharacterized protein</fullName>
    </submittedName>
</protein>
<dbReference type="AlphaFoldDB" id="A0AAD6Y211"/>
<feature type="region of interest" description="Disordered" evidence="1">
    <location>
        <begin position="102"/>
        <end position="147"/>
    </location>
</feature>
<feature type="compositionally biased region" description="Low complexity" evidence="1">
    <location>
        <begin position="102"/>
        <end position="113"/>
    </location>
</feature>
<sequence length="325" mass="34678">MPESFACPPCPRLCSRARVRSFRPPSPSRSCVYMWPACCRPSANPTPPRPPVPSRLTLERANSVRIHRRCSACNPYAALSQHKLAAFPALVCTASLARAPSPAAPSKSVAPNARTAAHPDSLLNGSTRVHHGLDDPGLTRDGGQYRSTRHLLGHGPPQDHPLKLTALLTDPALPFKATPREIARWCLTAPPAHPALYHAATLRVSTHAHPLSESDAHLWPLPAPETHTSPTACGTHGGARECADVVYMPLAVLLMYALRHVPPAERARSSIAIGAARLRLCAAGVESSWGGVSMPSTCHAAVTQTRGAQSRPFEWGGVYTSSPPS</sequence>
<keyword evidence="3" id="KW-1185">Reference proteome</keyword>
<dbReference type="Proteomes" id="UP001222325">
    <property type="component" value="Unassembled WGS sequence"/>
</dbReference>
<organism evidence="2 3">
    <name type="scientific">Mycena belliarum</name>
    <dbReference type="NCBI Taxonomy" id="1033014"/>
    <lineage>
        <taxon>Eukaryota</taxon>
        <taxon>Fungi</taxon>
        <taxon>Dikarya</taxon>
        <taxon>Basidiomycota</taxon>
        <taxon>Agaricomycotina</taxon>
        <taxon>Agaricomycetes</taxon>
        <taxon>Agaricomycetidae</taxon>
        <taxon>Agaricales</taxon>
        <taxon>Marasmiineae</taxon>
        <taxon>Mycenaceae</taxon>
        <taxon>Mycena</taxon>
    </lineage>
</organism>
<evidence type="ECO:0000256" key="1">
    <source>
        <dbReference type="SAM" id="MobiDB-lite"/>
    </source>
</evidence>
<evidence type="ECO:0000313" key="2">
    <source>
        <dbReference type="EMBL" id="KAJ7103980.1"/>
    </source>
</evidence>
<proteinExistence type="predicted"/>
<reference evidence="2" key="1">
    <citation type="submission" date="2023-03" db="EMBL/GenBank/DDBJ databases">
        <title>Massive genome expansion in bonnet fungi (Mycena s.s.) driven by repeated elements and novel gene families across ecological guilds.</title>
        <authorList>
            <consortium name="Lawrence Berkeley National Laboratory"/>
            <person name="Harder C.B."/>
            <person name="Miyauchi S."/>
            <person name="Viragh M."/>
            <person name="Kuo A."/>
            <person name="Thoen E."/>
            <person name="Andreopoulos B."/>
            <person name="Lu D."/>
            <person name="Skrede I."/>
            <person name="Drula E."/>
            <person name="Henrissat B."/>
            <person name="Morin E."/>
            <person name="Kohler A."/>
            <person name="Barry K."/>
            <person name="LaButti K."/>
            <person name="Morin E."/>
            <person name="Salamov A."/>
            <person name="Lipzen A."/>
            <person name="Mereny Z."/>
            <person name="Hegedus B."/>
            <person name="Baldrian P."/>
            <person name="Stursova M."/>
            <person name="Weitz H."/>
            <person name="Taylor A."/>
            <person name="Grigoriev I.V."/>
            <person name="Nagy L.G."/>
            <person name="Martin F."/>
            <person name="Kauserud H."/>
        </authorList>
    </citation>
    <scope>NUCLEOTIDE SEQUENCE</scope>
    <source>
        <strain evidence="2">CBHHK173m</strain>
    </source>
</reference>
<gene>
    <name evidence="2" type="ORF">B0H15DRAFT_942014</name>
</gene>
<accession>A0AAD6Y211</accession>
<comment type="caution">
    <text evidence="2">The sequence shown here is derived from an EMBL/GenBank/DDBJ whole genome shotgun (WGS) entry which is preliminary data.</text>
</comment>
<dbReference type="EMBL" id="JARJCN010000001">
    <property type="protein sequence ID" value="KAJ7103980.1"/>
    <property type="molecule type" value="Genomic_DNA"/>
</dbReference>
<name>A0AAD6Y211_9AGAR</name>